<reference evidence="4" key="1">
    <citation type="submission" date="2016-10" db="EMBL/GenBank/DDBJ databases">
        <authorList>
            <person name="Varghese N."/>
            <person name="Submissions S."/>
        </authorList>
    </citation>
    <scope>NUCLEOTIDE SEQUENCE [LARGE SCALE GENOMIC DNA]</scope>
    <source>
        <strain evidence="4">MPL-11</strain>
    </source>
</reference>
<dbReference type="EMBL" id="FNJW01000008">
    <property type="protein sequence ID" value="SDQ12819.1"/>
    <property type="molecule type" value="Genomic_DNA"/>
</dbReference>
<feature type="domain" description="Glycosyl transferase family 1" evidence="1">
    <location>
        <begin position="207"/>
        <end position="359"/>
    </location>
</feature>
<evidence type="ECO:0000313" key="4">
    <source>
        <dbReference type="Proteomes" id="UP000199481"/>
    </source>
</evidence>
<keyword evidence="4" id="KW-1185">Reference proteome</keyword>
<dbReference type="RefSeq" id="WP_089975450.1">
    <property type="nucleotide sequence ID" value="NZ_CP084916.1"/>
</dbReference>
<feature type="domain" description="Glycosyltransferase subfamily 4-like N-terminal" evidence="2">
    <location>
        <begin position="15"/>
        <end position="159"/>
    </location>
</feature>
<evidence type="ECO:0000259" key="1">
    <source>
        <dbReference type="Pfam" id="PF00534"/>
    </source>
</evidence>
<dbReference type="SUPFAM" id="SSF53756">
    <property type="entry name" value="UDP-Glycosyltransferase/glycogen phosphorylase"/>
    <property type="match status" value="1"/>
</dbReference>
<accession>A0A1H0YC51</accession>
<gene>
    <name evidence="3" type="ORF">SAMN04487752_0863</name>
</gene>
<dbReference type="PANTHER" id="PTHR45947">
    <property type="entry name" value="SULFOQUINOVOSYL TRANSFERASE SQD2"/>
    <property type="match status" value="1"/>
</dbReference>
<dbReference type="AlphaFoldDB" id="A0A1H0YC51"/>
<dbReference type="Pfam" id="PF13477">
    <property type="entry name" value="Glyco_trans_4_2"/>
    <property type="match status" value="1"/>
</dbReference>
<name>A0A1H0YC51_9LACT</name>
<protein>
    <submittedName>
        <fullName evidence="3">Glycosyltransferase involved in cell wall bisynthesis</fullName>
    </submittedName>
</protein>
<dbReference type="PANTHER" id="PTHR45947:SF14">
    <property type="entry name" value="SLL1723 PROTEIN"/>
    <property type="match status" value="1"/>
</dbReference>
<proteinExistence type="predicted"/>
<dbReference type="InterPro" id="IPR028098">
    <property type="entry name" value="Glyco_trans_4-like_N"/>
</dbReference>
<dbReference type="InterPro" id="IPR050194">
    <property type="entry name" value="Glycosyltransferase_grp1"/>
</dbReference>
<keyword evidence="3" id="KW-0808">Transferase</keyword>
<evidence type="ECO:0000313" key="3">
    <source>
        <dbReference type="EMBL" id="SDQ12819.1"/>
    </source>
</evidence>
<evidence type="ECO:0000259" key="2">
    <source>
        <dbReference type="Pfam" id="PF13477"/>
    </source>
</evidence>
<dbReference type="Proteomes" id="UP000199481">
    <property type="component" value="Unassembled WGS sequence"/>
</dbReference>
<dbReference type="Gene3D" id="3.40.50.2000">
    <property type="entry name" value="Glycogen Phosphorylase B"/>
    <property type="match status" value="2"/>
</dbReference>
<sequence length="406" mass="46742">MDKVLILASIAPMIEGFNVPNIHLLQDEGYEVHVLANFKDEDTAANERNHRFRKQLEQQRVTVFDVAINRNPFKVINYSAYKEIKQIIDREEYAFIHCHSPIGGVLSRLAAREARKRQTKVVYTAHGFHFFKGAPTKNWLMYYTVEKWLSRYTDCLITINEEDYRTALTKQFKAKRIEKISGVGINKNKFKPIDSELKDLRRSLSGYKKEEFLLIYVGELSKRKNQHLAITMMKTVIKTIPQAKLLLVGDGELKEQYAQQIKDLQLEENVFLLGYRTDVDQLMSIADIVISTSTQEGLPVNLLEAMGTGLPIIATDCRGNRDLIHHGENGYLVGLEENERLAGYIDTLYHSNSLREDFGLRSLEYLDTYSVQAVMSQMTQIYRFVKYAQDDPALIGERKATKAFIK</sequence>
<dbReference type="InterPro" id="IPR001296">
    <property type="entry name" value="Glyco_trans_1"/>
</dbReference>
<dbReference type="Pfam" id="PF00534">
    <property type="entry name" value="Glycos_transf_1"/>
    <property type="match status" value="1"/>
</dbReference>
<organism evidence="3 4">
    <name type="scientific">Carnobacterium viridans</name>
    <dbReference type="NCBI Taxonomy" id="174587"/>
    <lineage>
        <taxon>Bacteria</taxon>
        <taxon>Bacillati</taxon>
        <taxon>Bacillota</taxon>
        <taxon>Bacilli</taxon>
        <taxon>Lactobacillales</taxon>
        <taxon>Carnobacteriaceae</taxon>
        <taxon>Carnobacterium</taxon>
    </lineage>
</organism>
<dbReference type="OrthoDB" id="9806653at2"/>
<dbReference type="CDD" id="cd03808">
    <property type="entry name" value="GT4_CapM-like"/>
    <property type="match status" value="1"/>
</dbReference>
<dbReference type="GO" id="GO:0016757">
    <property type="term" value="F:glycosyltransferase activity"/>
    <property type="evidence" value="ECO:0007669"/>
    <property type="project" value="InterPro"/>
</dbReference>